<dbReference type="AlphaFoldDB" id="A0A0L0EU17"/>
<evidence type="ECO:0000256" key="1">
    <source>
        <dbReference type="SAM" id="Phobius"/>
    </source>
</evidence>
<gene>
    <name evidence="2" type="ORF">AC626_07980</name>
</gene>
<evidence type="ECO:0000313" key="2">
    <source>
        <dbReference type="EMBL" id="KNC67904.1"/>
    </source>
</evidence>
<keyword evidence="1" id="KW-1133">Transmembrane helix</keyword>
<dbReference type="Proteomes" id="UP000036850">
    <property type="component" value="Unassembled WGS sequence"/>
</dbReference>
<reference evidence="3" key="1">
    <citation type="submission" date="2015-07" db="EMBL/GenBank/DDBJ databases">
        <title>Draft genome sequence of a Pseudoalteromonas rubra strain, OCN096, isolated from Kaneohe Bay, Oahu, Hawaii.</title>
        <authorList>
            <person name="Beurmann S."/>
            <person name="Ushijima B."/>
            <person name="Belcaid M."/>
            <person name="Callahan S.M."/>
            <person name="Aeby G.S."/>
        </authorList>
    </citation>
    <scope>NUCLEOTIDE SEQUENCE [LARGE SCALE GENOMIC DNA]</scope>
    <source>
        <strain evidence="3">OCN096</strain>
    </source>
</reference>
<proteinExistence type="predicted"/>
<protein>
    <submittedName>
        <fullName evidence="2">Uncharacterized protein</fullName>
    </submittedName>
</protein>
<feature type="transmembrane region" description="Helical" evidence="1">
    <location>
        <begin position="43"/>
        <end position="63"/>
    </location>
</feature>
<sequence length="66" mass="8184">MLLNLPWSYWLGFGLLLWLFYDLMRGVAYLWQPYIRELQPYMYWLTMLIWALVAVSCFVYPHWPYA</sequence>
<keyword evidence="1" id="KW-0812">Transmembrane</keyword>
<accession>A0A0L0EU17</accession>
<keyword evidence="1" id="KW-0472">Membrane</keyword>
<dbReference type="PATRIC" id="fig|43658.6.peg.4504"/>
<organism evidence="2 3">
    <name type="scientific">Pseudoalteromonas rubra</name>
    <dbReference type="NCBI Taxonomy" id="43658"/>
    <lineage>
        <taxon>Bacteria</taxon>
        <taxon>Pseudomonadati</taxon>
        <taxon>Pseudomonadota</taxon>
        <taxon>Gammaproteobacteria</taxon>
        <taxon>Alteromonadales</taxon>
        <taxon>Pseudoalteromonadaceae</taxon>
        <taxon>Pseudoalteromonas</taxon>
    </lineage>
</organism>
<feature type="transmembrane region" description="Helical" evidence="1">
    <location>
        <begin position="6"/>
        <end position="31"/>
    </location>
</feature>
<evidence type="ECO:0000313" key="3">
    <source>
        <dbReference type="Proteomes" id="UP000036850"/>
    </source>
</evidence>
<dbReference type="EMBL" id="LFZX01000044">
    <property type="protein sequence ID" value="KNC67904.1"/>
    <property type="molecule type" value="Genomic_DNA"/>
</dbReference>
<name>A0A0L0EU17_9GAMM</name>
<comment type="caution">
    <text evidence="2">The sequence shown here is derived from an EMBL/GenBank/DDBJ whole genome shotgun (WGS) entry which is preliminary data.</text>
</comment>